<sequence>MTSRSLKAKAAVVDTGVLLEYLTLDKTKKDSRKYFNYLNSELFQNHNYKQIFISFLTKTELLYISCRIKGWRKAKEYVSSLVNSFIIVSNDEIDELAALIKCKIPIALPDCFNLAIAKIYKIPAYFLEEKELSSQTQRKIITELNIDLHIIQKRV</sequence>
<proteinExistence type="predicted"/>
<dbReference type="AlphaFoldDB" id="A0A9Y1BMY1"/>
<dbReference type="EMBL" id="CP084166">
    <property type="protein sequence ID" value="UJG41690.1"/>
    <property type="molecule type" value="Genomic_DNA"/>
</dbReference>
<dbReference type="InterPro" id="IPR002716">
    <property type="entry name" value="PIN_dom"/>
</dbReference>
<evidence type="ECO:0000259" key="1">
    <source>
        <dbReference type="Pfam" id="PF01850"/>
    </source>
</evidence>
<dbReference type="Proteomes" id="UP001201020">
    <property type="component" value="Chromosome"/>
</dbReference>
<accession>A0A9Y1BMY1</accession>
<organism evidence="2">
    <name type="scientific">Candidatus Heimdallarchaeum aukensis</name>
    <dbReference type="NCBI Taxonomy" id="2876573"/>
    <lineage>
        <taxon>Archaea</taxon>
        <taxon>Promethearchaeati</taxon>
        <taxon>Candidatus Heimdallarchaeota</taxon>
        <taxon>Candidatus Heimdallarchaeia (ex Rinke et al. 2021) (nom. nud.)</taxon>
        <taxon>Candidatus Heimdallarchaeales</taxon>
        <taxon>Candidatus Heimdallarchaeaceae</taxon>
        <taxon>Candidatus Heimdallarchaeum</taxon>
    </lineage>
</organism>
<feature type="domain" description="PIN" evidence="1">
    <location>
        <begin position="12"/>
        <end position="123"/>
    </location>
</feature>
<reference evidence="2" key="1">
    <citation type="journal article" date="2022" name="Nat. Microbiol.">
        <title>Unique mobile elements and scalable gene flow at the prokaryote-eukaryote boundary revealed by circularized Asgard archaea genomes.</title>
        <authorList>
            <person name="Wu F."/>
            <person name="Speth D.R."/>
            <person name="Philosof A."/>
            <person name="Cremiere A."/>
            <person name="Narayanan A."/>
            <person name="Barco R.A."/>
            <person name="Connon S.A."/>
            <person name="Amend J.P."/>
            <person name="Antoshechkin I.A."/>
            <person name="Orphan V.J."/>
        </authorList>
    </citation>
    <scope>NUCLEOTIDE SEQUENCE</scope>
    <source>
        <strain evidence="2">PM71</strain>
    </source>
</reference>
<dbReference type="Pfam" id="PF01850">
    <property type="entry name" value="PIN"/>
    <property type="match status" value="1"/>
</dbReference>
<evidence type="ECO:0000313" key="2">
    <source>
        <dbReference type="EMBL" id="UJG41690.1"/>
    </source>
</evidence>
<name>A0A9Y1BMY1_9ARCH</name>
<dbReference type="Gene3D" id="3.40.50.1010">
    <property type="entry name" value="5'-nuclease"/>
    <property type="match status" value="1"/>
</dbReference>
<dbReference type="InterPro" id="IPR029060">
    <property type="entry name" value="PIN-like_dom_sf"/>
</dbReference>
<protein>
    <submittedName>
        <fullName evidence="2">PIN domain-containing protein</fullName>
    </submittedName>
</protein>
<gene>
    <name evidence="2" type="ORF">K9W45_04300</name>
</gene>
<dbReference type="SUPFAM" id="SSF88723">
    <property type="entry name" value="PIN domain-like"/>
    <property type="match status" value="1"/>
</dbReference>